<keyword evidence="1 3" id="KW-0853">WD repeat</keyword>
<accession>A0AAD4QC62</accession>
<proteinExistence type="predicted"/>
<evidence type="ECO:0000313" key="5">
    <source>
        <dbReference type="Proteomes" id="UP001201163"/>
    </source>
</evidence>
<feature type="repeat" description="WD" evidence="3">
    <location>
        <begin position="230"/>
        <end position="271"/>
    </location>
</feature>
<keyword evidence="5" id="KW-1185">Reference proteome</keyword>
<dbReference type="InterPro" id="IPR020472">
    <property type="entry name" value="WD40_PAC1"/>
</dbReference>
<dbReference type="Pfam" id="PF00400">
    <property type="entry name" value="WD40"/>
    <property type="match status" value="3"/>
</dbReference>
<dbReference type="InterPro" id="IPR036322">
    <property type="entry name" value="WD40_repeat_dom_sf"/>
</dbReference>
<evidence type="ECO:0000256" key="3">
    <source>
        <dbReference type="PROSITE-ProRule" id="PRU00221"/>
    </source>
</evidence>
<evidence type="ECO:0000256" key="1">
    <source>
        <dbReference type="ARBA" id="ARBA00022574"/>
    </source>
</evidence>
<reference evidence="4" key="1">
    <citation type="submission" date="2022-01" db="EMBL/GenBank/DDBJ databases">
        <title>Comparative genomics reveals a dynamic genome evolution in the ectomycorrhizal milk-cap (Lactarius) mushrooms.</title>
        <authorList>
            <consortium name="DOE Joint Genome Institute"/>
            <person name="Lebreton A."/>
            <person name="Tang N."/>
            <person name="Kuo A."/>
            <person name="LaButti K."/>
            <person name="Drula E."/>
            <person name="Barry K."/>
            <person name="Clum A."/>
            <person name="Lipzen A."/>
            <person name="Mousain D."/>
            <person name="Ng V."/>
            <person name="Wang R."/>
            <person name="Wang X."/>
            <person name="Dai Y."/>
            <person name="Henrissat B."/>
            <person name="Grigoriev I.V."/>
            <person name="Guerin-Laguette A."/>
            <person name="Yu F."/>
            <person name="Martin F.M."/>
        </authorList>
    </citation>
    <scope>NUCLEOTIDE SEQUENCE</scope>
    <source>
        <strain evidence="4">QP</strain>
    </source>
</reference>
<dbReference type="InterPro" id="IPR001680">
    <property type="entry name" value="WD40_rpt"/>
</dbReference>
<name>A0AAD4QC62_9AGAM</name>
<dbReference type="EMBL" id="JAKELL010000015">
    <property type="protein sequence ID" value="KAH8994264.1"/>
    <property type="molecule type" value="Genomic_DNA"/>
</dbReference>
<evidence type="ECO:0000256" key="2">
    <source>
        <dbReference type="ARBA" id="ARBA00022737"/>
    </source>
</evidence>
<dbReference type="SMART" id="SM00320">
    <property type="entry name" value="WD40"/>
    <property type="match status" value="5"/>
</dbReference>
<dbReference type="Proteomes" id="UP001201163">
    <property type="component" value="Unassembled WGS sequence"/>
</dbReference>
<dbReference type="Gene3D" id="2.130.10.10">
    <property type="entry name" value="YVTN repeat-like/Quinoprotein amine dehydrogenase"/>
    <property type="match status" value="1"/>
</dbReference>
<dbReference type="AlphaFoldDB" id="A0AAD4QC62"/>
<gene>
    <name evidence="4" type="ORF">EDB92DRAFT_319320</name>
</gene>
<dbReference type="PROSITE" id="PS50082">
    <property type="entry name" value="WD_REPEATS_2"/>
    <property type="match status" value="3"/>
</dbReference>
<sequence length="330" mass="36622">MSDSQLEPKGAPFDGISSLQFSPASSNFLLASSWDSTVRLYDITANEEKTKFDHRAAVLSSTFSDASHAYSGGLDSSLRELELESEKIHALGQHDDAISSVRYSSETNAIITGSWDRTVRFWDPRAPTAQQSSHQLPERVYFMDTVGHRLVLALASRLFHIFDVRKMDTPEQTRESSLKFLTRALACMADGQGYATASVEGRIAVEYFDPSPGIQEKKYAFKCHRQTIDDVDHVWPVNALAFHPTYNTFASGGSDATVSIWDHKVKKRLRQYPRYTSPVAALAFSADGTRLAVGASYTWDEGEEGARSAERPALFVREPGEEVKPKGWGA</sequence>
<dbReference type="PROSITE" id="PS50294">
    <property type="entry name" value="WD_REPEATS_REGION"/>
    <property type="match status" value="2"/>
</dbReference>
<comment type="caution">
    <text evidence="4">The sequence shown here is derived from an EMBL/GenBank/DDBJ whole genome shotgun (WGS) entry which is preliminary data.</text>
</comment>
<dbReference type="PANTHER" id="PTHR10971">
    <property type="entry name" value="MRNA EXPORT FACTOR AND BUB3"/>
    <property type="match status" value="1"/>
</dbReference>
<organism evidence="4 5">
    <name type="scientific">Lactarius akahatsu</name>
    <dbReference type="NCBI Taxonomy" id="416441"/>
    <lineage>
        <taxon>Eukaryota</taxon>
        <taxon>Fungi</taxon>
        <taxon>Dikarya</taxon>
        <taxon>Basidiomycota</taxon>
        <taxon>Agaricomycotina</taxon>
        <taxon>Agaricomycetes</taxon>
        <taxon>Russulales</taxon>
        <taxon>Russulaceae</taxon>
        <taxon>Lactarius</taxon>
    </lineage>
</organism>
<evidence type="ECO:0000313" key="4">
    <source>
        <dbReference type="EMBL" id="KAH8994264.1"/>
    </source>
</evidence>
<dbReference type="InterPro" id="IPR015943">
    <property type="entry name" value="WD40/YVTN_repeat-like_dom_sf"/>
</dbReference>
<dbReference type="PRINTS" id="PR00320">
    <property type="entry name" value="GPROTEINBRPT"/>
</dbReference>
<keyword evidence="2" id="KW-0677">Repeat</keyword>
<feature type="repeat" description="WD" evidence="3">
    <location>
        <begin position="91"/>
        <end position="132"/>
    </location>
</feature>
<feature type="repeat" description="WD" evidence="3">
    <location>
        <begin position="16"/>
        <end position="51"/>
    </location>
</feature>
<protein>
    <submittedName>
        <fullName evidence="4">WD40 repeat-like protein</fullName>
    </submittedName>
</protein>
<dbReference type="SUPFAM" id="SSF50978">
    <property type="entry name" value="WD40 repeat-like"/>
    <property type="match status" value="1"/>
</dbReference>